<accession>A0A5P8W5N9</accession>
<evidence type="ECO:0000313" key="2">
    <source>
        <dbReference type="EMBL" id="QFS47964.1"/>
    </source>
</evidence>
<evidence type="ECO:0000313" key="3">
    <source>
        <dbReference type="Proteomes" id="UP000326678"/>
    </source>
</evidence>
<dbReference type="AlphaFoldDB" id="A0A5P8W5N9"/>
<evidence type="ECO:0000259" key="1">
    <source>
        <dbReference type="Pfam" id="PF00248"/>
    </source>
</evidence>
<protein>
    <recommendedName>
        <fullName evidence="1">NADP-dependent oxidoreductase domain-containing protein</fullName>
    </recommendedName>
</protein>
<proteinExistence type="predicted"/>
<dbReference type="InterPro" id="IPR020471">
    <property type="entry name" value="AKR"/>
</dbReference>
<dbReference type="InterPro" id="IPR036812">
    <property type="entry name" value="NAD(P)_OxRdtase_dom_sf"/>
</dbReference>
<keyword evidence="3" id="KW-1185">Reference proteome</keyword>
<dbReference type="PRINTS" id="PR00069">
    <property type="entry name" value="ALDKETRDTASE"/>
</dbReference>
<dbReference type="FunFam" id="3.20.20.100:FF:000070">
    <property type="entry name" value="Aldo/keto reductase"/>
    <property type="match status" value="1"/>
</dbReference>
<dbReference type="Pfam" id="PF00248">
    <property type="entry name" value="Aldo_ket_red"/>
    <property type="match status" value="1"/>
</dbReference>
<dbReference type="PANTHER" id="PTHR43312:SF2">
    <property type="entry name" value="OXIDOREDUCTASE"/>
    <property type="match status" value="1"/>
</dbReference>
<dbReference type="InterPro" id="IPR023210">
    <property type="entry name" value="NADP_OxRdtase_dom"/>
</dbReference>
<feature type="domain" description="NADP-dependent oxidoreductase" evidence="1">
    <location>
        <begin position="21"/>
        <end position="141"/>
    </location>
</feature>
<dbReference type="PANTHER" id="PTHR43312">
    <property type="entry name" value="D-THREO-ALDOSE 1-DEHYDROGENASE"/>
    <property type="match status" value="1"/>
</dbReference>
<dbReference type="CDD" id="cd19096">
    <property type="entry name" value="AKR_Fe-S_oxidoreductase"/>
    <property type="match status" value="1"/>
</dbReference>
<name>A0A5P8W5N9_9NOSO</name>
<gene>
    <name evidence="2" type="ORF">GXM_05456</name>
</gene>
<dbReference type="Gene3D" id="3.20.20.100">
    <property type="entry name" value="NADP-dependent oxidoreductase domain"/>
    <property type="match status" value="1"/>
</dbReference>
<dbReference type="EMBL" id="CP045226">
    <property type="protein sequence ID" value="QFS47964.1"/>
    <property type="molecule type" value="Genomic_DNA"/>
</dbReference>
<dbReference type="GO" id="GO:0016491">
    <property type="term" value="F:oxidoreductase activity"/>
    <property type="evidence" value="ECO:0007669"/>
    <property type="project" value="InterPro"/>
</dbReference>
<dbReference type="KEGG" id="nsh:GXM_05456"/>
<organism evidence="2 3">
    <name type="scientific">Nostoc sphaeroides CCNUC1</name>
    <dbReference type="NCBI Taxonomy" id="2653204"/>
    <lineage>
        <taxon>Bacteria</taxon>
        <taxon>Bacillati</taxon>
        <taxon>Cyanobacteriota</taxon>
        <taxon>Cyanophyceae</taxon>
        <taxon>Nostocales</taxon>
        <taxon>Nostocaceae</taxon>
        <taxon>Nostoc</taxon>
    </lineage>
</organism>
<dbReference type="SUPFAM" id="SSF51430">
    <property type="entry name" value="NAD(P)-linked oxidoreductase"/>
    <property type="match status" value="1"/>
</dbReference>
<reference evidence="2 3" key="1">
    <citation type="submission" date="2019-10" db="EMBL/GenBank/DDBJ databases">
        <title>Genomic and transcriptomic insights into the perfect genentic adaptation of a filamentous nitrogen-fixing cyanobacterium to rice fields.</title>
        <authorList>
            <person name="Chen Z."/>
        </authorList>
    </citation>
    <scope>NUCLEOTIDE SEQUENCE [LARGE SCALE GENOMIC DNA]</scope>
    <source>
        <strain evidence="2">CCNUC1</strain>
    </source>
</reference>
<dbReference type="Proteomes" id="UP000326678">
    <property type="component" value="Chromosome Gxm1"/>
</dbReference>
<dbReference type="InterPro" id="IPR053135">
    <property type="entry name" value="AKR2_Oxidoreductase"/>
</dbReference>
<sequence length="373" mass="42255">MRYQFTWKDVPNNEIPADSQANLEATIRRAVEVGINHIETARGYGTSEMQLGRVLPQFPREKLIVQTKISPKADAKEFRETFEQSLQNLQLDYVDLLGLHGINHPESFDDSIRPGGCLEVAQQLQAEGKVRFIGFSTHGSTDMIVQTINTNLFDYVNLHWYYINQWNWAAIEAAKRQDMGVFIISPSNKGGLLYEPPEKLVNLCAPLSPMVFNDLFCLSHQEVHTLSLGAAKPEDFDEHLKTLELVDRASEILPPILARLESEAIATLGEDWVKSWETNLPTFNQTPGEVNIRVILWLRNLAIAYDLVEYAKMRYNLLGNGGHWFPGNKADRLDELDLRQCLARNPHADKIPQVLAQAHQMLAGEAVQRLSKT</sequence>